<protein>
    <submittedName>
        <fullName evidence="2">Uncharacterized protein</fullName>
    </submittedName>
</protein>
<proteinExistence type="predicted"/>
<dbReference type="GO" id="GO:0007508">
    <property type="term" value="P:larval heart development"/>
    <property type="evidence" value="ECO:0007669"/>
    <property type="project" value="TreeGrafter"/>
</dbReference>
<feature type="region of interest" description="Disordered" evidence="1">
    <location>
        <begin position="178"/>
        <end position="201"/>
    </location>
</feature>
<evidence type="ECO:0000313" key="2">
    <source>
        <dbReference type="EMBL" id="KFQ40129.1"/>
    </source>
</evidence>
<dbReference type="PANTHER" id="PTHR33395">
    <property type="entry name" value="TRANSCRIPTASE, PUTATIVE-RELATED-RELATED"/>
    <property type="match status" value="1"/>
</dbReference>
<accession>A0A091RMD3</accession>
<evidence type="ECO:0000256" key="1">
    <source>
        <dbReference type="SAM" id="MobiDB-lite"/>
    </source>
</evidence>
<dbReference type="GO" id="GO:0061343">
    <property type="term" value="P:cell adhesion involved in heart morphogenesis"/>
    <property type="evidence" value="ECO:0007669"/>
    <property type="project" value="TreeGrafter"/>
</dbReference>
<dbReference type="GO" id="GO:0031012">
    <property type="term" value="C:extracellular matrix"/>
    <property type="evidence" value="ECO:0007669"/>
    <property type="project" value="TreeGrafter"/>
</dbReference>
<dbReference type="AlphaFoldDB" id="A0A091RMD3"/>
<feature type="compositionally biased region" description="Basic and acidic residues" evidence="1">
    <location>
        <begin position="183"/>
        <end position="193"/>
    </location>
</feature>
<feature type="non-terminal residue" evidence="2">
    <location>
        <position position="1"/>
    </location>
</feature>
<reference evidence="2 3" key="1">
    <citation type="submission" date="2014-04" db="EMBL/GenBank/DDBJ databases">
        <title>Genome evolution of avian class.</title>
        <authorList>
            <person name="Zhang G."/>
            <person name="Li C."/>
        </authorList>
    </citation>
    <scope>NUCLEOTIDE SEQUENCE [LARGE SCALE GENOMIC DNA]</scope>
    <source>
        <strain evidence="2">BGI_N332</strain>
    </source>
</reference>
<feature type="non-terminal residue" evidence="2">
    <location>
        <position position="201"/>
    </location>
</feature>
<evidence type="ECO:0000313" key="3">
    <source>
        <dbReference type="Proteomes" id="UP000053369"/>
    </source>
</evidence>
<organism evidence="2 3">
    <name type="scientific">Mesitornis unicolor</name>
    <name type="common">brown roatelo</name>
    <dbReference type="NCBI Taxonomy" id="54374"/>
    <lineage>
        <taxon>Eukaryota</taxon>
        <taxon>Metazoa</taxon>
        <taxon>Chordata</taxon>
        <taxon>Craniata</taxon>
        <taxon>Vertebrata</taxon>
        <taxon>Euteleostomi</taxon>
        <taxon>Archelosauria</taxon>
        <taxon>Archosauria</taxon>
        <taxon>Dinosauria</taxon>
        <taxon>Saurischia</taxon>
        <taxon>Theropoda</taxon>
        <taxon>Coelurosauria</taxon>
        <taxon>Aves</taxon>
        <taxon>Neognathae</taxon>
        <taxon>Neoaves</taxon>
        <taxon>Columbimorphae</taxon>
        <taxon>Mesitornithiformes</taxon>
        <taxon>Mesitornithidae</taxon>
        <taxon>Mesitornis</taxon>
    </lineage>
</organism>
<dbReference type="PANTHER" id="PTHR33395:SF22">
    <property type="entry name" value="REVERSE TRANSCRIPTASE DOMAIN-CONTAINING PROTEIN"/>
    <property type="match status" value="1"/>
</dbReference>
<dbReference type="Proteomes" id="UP000053369">
    <property type="component" value="Unassembled WGS sequence"/>
</dbReference>
<keyword evidence="3" id="KW-1185">Reference proteome</keyword>
<dbReference type="EMBL" id="KK821074">
    <property type="protein sequence ID" value="KFQ40129.1"/>
    <property type="molecule type" value="Genomic_DNA"/>
</dbReference>
<name>A0A091RMD3_9AVES</name>
<sequence length="201" mass="24037">TLDFRRANFRLFRDLLGKVLWDKALEGREAQESWLIFKDHLLRVQEQCIPRRRKAGKNARRLLWMNKELLDLLGRKRKIYREWKRGQVRWEDYKDVAQTARDHVRKARAQVELNLAKNIKGNMKTFYRYISDKRKAREDVSPFWKENGELVTRDMEKAEVLNDFFVSLFTVRGSSHAAQVTEAKGRDWEKEDPPTVSEDQV</sequence>
<gene>
    <name evidence="2" type="ORF">N332_13281</name>
</gene>